<evidence type="ECO:0000259" key="1">
    <source>
        <dbReference type="Pfam" id="PF18096"/>
    </source>
</evidence>
<dbReference type="Proteomes" id="UP000664795">
    <property type="component" value="Unassembled WGS sequence"/>
</dbReference>
<protein>
    <submittedName>
        <fullName evidence="3">SAM-dependent methyltransferase</fullName>
    </submittedName>
</protein>
<dbReference type="AlphaFoldDB" id="A0A939G7B7"/>
<dbReference type="Gene3D" id="3.40.50.150">
    <property type="entry name" value="Vaccinia Virus protein VP39"/>
    <property type="match status" value="1"/>
</dbReference>
<evidence type="ECO:0000313" key="3">
    <source>
        <dbReference type="EMBL" id="MBO0931487.1"/>
    </source>
</evidence>
<dbReference type="RefSeq" id="WP_207335458.1">
    <property type="nucleotide sequence ID" value="NZ_JAFMYU010000007.1"/>
</dbReference>
<evidence type="ECO:0000259" key="2">
    <source>
        <dbReference type="Pfam" id="PF22013"/>
    </source>
</evidence>
<dbReference type="GO" id="GO:0008168">
    <property type="term" value="F:methyltransferase activity"/>
    <property type="evidence" value="ECO:0007669"/>
    <property type="project" value="UniProtKB-KW"/>
</dbReference>
<dbReference type="PANTHER" id="PTHR14741">
    <property type="entry name" value="S-ADENOSYLMETHIONINE-DEPENDENT METHYLTRANSFERASE RELATED"/>
    <property type="match status" value="1"/>
</dbReference>
<dbReference type="CDD" id="cd02440">
    <property type="entry name" value="AdoMet_MTases"/>
    <property type="match status" value="1"/>
</dbReference>
<gene>
    <name evidence="3" type="ORF">J2I48_10805</name>
</gene>
<dbReference type="EMBL" id="JAFMYU010000007">
    <property type="protein sequence ID" value="MBO0931487.1"/>
    <property type="molecule type" value="Genomic_DNA"/>
</dbReference>
<dbReference type="Pfam" id="PF01135">
    <property type="entry name" value="PCMT"/>
    <property type="match status" value="1"/>
</dbReference>
<sequence>MLPSAEQAYILAHLTADVRALLLNPPAKPALNYRLVAEQIQARQKAREKLPRWYANPDLVFPAALSVEQASSEQTAAYKASLVSGSLLIDLTGGMGVDAAAFAGRVGRVIYVERNAQLAQLTAHNLRALGHSNVDFISGDGLEQLACLPTPADWAYLDPARRDDRGGRVVQLADCEPDVLDNLPLLLAKANQILLKTAPLLDIEATLRLLPTTQAVHVVAVQGEVKETLFVLGQTPTDPANVLMNAVNLRSNMADHQLFTFFRGEEAAAPVMLADPQTYLYEPNAAVLKTGAFRLIGQRFGLAKLAPHSHLYTSGTLVDGFPGRTFQVVATCKPDRAELRKLLPDQQANLTVRNFPETVAQLRQKLALREGGNTYIFATTFANNAKRLLVTEKV</sequence>
<evidence type="ECO:0000313" key="4">
    <source>
        <dbReference type="Proteomes" id="UP000664795"/>
    </source>
</evidence>
<dbReference type="GO" id="GO:0032259">
    <property type="term" value="P:methylation"/>
    <property type="evidence" value="ECO:0007669"/>
    <property type="project" value="UniProtKB-KW"/>
</dbReference>
<dbReference type="SUPFAM" id="SSF53335">
    <property type="entry name" value="S-adenosyl-L-methionine-dependent methyltransferases"/>
    <property type="match status" value="1"/>
</dbReference>
<feature type="domain" description="PG-1098 ferredoxin-like" evidence="2">
    <location>
        <begin position="279"/>
        <end position="322"/>
    </location>
</feature>
<dbReference type="InterPro" id="IPR054168">
    <property type="entry name" value="PG_1098_Fer"/>
</dbReference>
<name>A0A939G7B7_9BACT</name>
<proteinExistence type="predicted"/>
<comment type="caution">
    <text evidence="3">The sequence shown here is derived from an EMBL/GenBank/DDBJ whole genome shotgun (WGS) entry which is preliminary data.</text>
</comment>
<dbReference type="InterPro" id="IPR029063">
    <property type="entry name" value="SAM-dependent_MTases_sf"/>
</dbReference>
<feature type="domain" description="THUMP-like" evidence="1">
    <location>
        <begin position="323"/>
        <end position="393"/>
    </location>
</feature>
<accession>A0A939G7B7</accession>
<dbReference type="Pfam" id="PF22013">
    <property type="entry name" value="PG_1098_Fer"/>
    <property type="match status" value="1"/>
</dbReference>
<keyword evidence="3" id="KW-0808">Transferase</keyword>
<organism evidence="3 4">
    <name type="scientific">Fibrella aquatilis</name>
    <dbReference type="NCBI Taxonomy" id="2817059"/>
    <lineage>
        <taxon>Bacteria</taxon>
        <taxon>Pseudomonadati</taxon>
        <taxon>Bacteroidota</taxon>
        <taxon>Cytophagia</taxon>
        <taxon>Cytophagales</taxon>
        <taxon>Spirosomataceae</taxon>
        <taxon>Fibrella</taxon>
    </lineage>
</organism>
<keyword evidence="3" id="KW-0489">Methyltransferase</keyword>
<dbReference type="Pfam" id="PF18096">
    <property type="entry name" value="Thump_like"/>
    <property type="match status" value="1"/>
</dbReference>
<keyword evidence="4" id="KW-1185">Reference proteome</keyword>
<dbReference type="PANTHER" id="PTHR14741:SF32">
    <property type="entry name" value="TRIMETHYLGUANOSINE SYNTHASE"/>
    <property type="match status" value="1"/>
</dbReference>
<dbReference type="InterPro" id="IPR041497">
    <property type="entry name" value="Thump-like"/>
</dbReference>
<dbReference type="Gene3D" id="1.10.10.1110">
    <property type="entry name" value="Methyltransferase PG1098, N-terminal domain"/>
    <property type="match status" value="1"/>
</dbReference>
<reference evidence="3 4" key="1">
    <citation type="submission" date="2021-03" db="EMBL/GenBank/DDBJ databases">
        <title>Fibrella sp. HMF5036 genome sequencing and assembly.</title>
        <authorList>
            <person name="Kang H."/>
            <person name="Kim H."/>
            <person name="Bae S."/>
            <person name="Joh K."/>
        </authorList>
    </citation>
    <scope>NUCLEOTIDE SEQUENCE [LARGE SCALE GENOMIC DNA]</scope>
    <source>
        <strain evidence="3 4">HMF5036</strain>
    </source>
</reference>